<sequence length="143" mass="16321">MLVNNTYRDPELKKILAEQVGKPFTIMERIKLGGVGSPKLRIAASSIEINNLLMMDTSLKTCNIELRPKGILVGFGVRLQTYLLVIPFYKLTIYKGKAEEYSIYRDNYFIKFSAKKTDIAIHTFIKKILNYKADNGPTNIEDL</sequence>
<evidence type="ECO:0000313" key="1">
    <source>
        <dbReference type="EMBL" id="MFD2565071.1"/>
    </source>
</evidence>
<gene>
    <name evidence="1" type="ORF">ACFSR1_20500</name>
</gene>
<evidence type="ECO:0000313" key="2">
    <source>
        <dbReference type="Proteomes" id="UP001597319"/>
    </source>
</evidence>
<name>A0ABW5LMK3_9FLAO</name>
<proteinExistence type="predicted"/>
<protein>
    <recommendedName>
        <fullName evidence="3">Arginyl-tRNA synthetase</fullName>
    </recommendedName>
</protein>
<reference evidence="2" key="1">
    <citation type="journal article" date="2019" name="Int. J. Syst. Evol. Microbiol.">
        <title>The Global Catalogue of Microorganisms (GCM) 10K type strain sequencing project: providing services to taxonomists for standard genome sequencing and annotation.</title>
        <authorList>
            <consortium name="The Broad Institute Genomics Platform"/>
            <consortium name="The Broad Institute Genome Sequencing Center for Infectious Disease"/>
            <person name="Wu L."/>
            <person name="Ma J."/>
        </authorList>
    </citation>
    <scope>NUCLEOTIDE SEQUENCE [LARGE SCALE GENOMIC DNA]</scope>
    <source>
        <strain evidence="2">KCTC 52274</strain>
    </source>
</reference>
<accession>A0ABW5LMK3</accession>
<dbReference type="RefSeq" id="WP_378294900.1">
    <property type="nucleotide sequence ID" value="NZ_JBHULE010000035.1"/>
</dbReference>
<dbReference type="Proteomes" id="UP001597319">
    <property type="component" value="Unassembled WGS sequence"/>
</dbReference>
<evidence type="ECO:0008006" key="3">
    <source>
        <dbReference type="Google" id="ProtNLM"/>
    </source>
</evidence>
<organism evidence="1 2">
    <name type="scientific">Aquimarina rubra</name>
    <dbReference type="NCBI Taxonomy" id="1920033"/>
    <lineage>
        <taxon>Bacteria</taxon>
        <taxon>Pseudomonadati</taxon>
        <taxon>Bacteroidota</taxon>
        <taxon>Flavobacteriia</taxon>
        <taxon>Flavobacteriales</taxon>
        <taxon>Flavobacteriaceae</taxon>
        <taxon>Aquimarina</taxon>
    </lineage>
</organism>
<keyword evidence="2" id="KW-1185">Reference proteome</keyword>
<dbReference type="EMBL" id="JBHULE010000035">
    <property type="protein sequence ID" value="MFD2565071.1"/>
    <property type="molecule type" value="Genomic_DNA"/>
</dbReference>
<comment type="caution">
    <text evidence="1">The sequence shown here is derived from an EMBL/GenBank/DDBJ whole genome shotgun (WGS) entry which is preliminary data.</text>
</comment>